<dbReference type="EMBL" id="JBHPON010000001">
    <property type="protein sequence ID" value="MFC6034621.1"/>
    <property type="molecule type" value="Genomic_DNA"/>
</dbReference>
<dbReference type="InterPro" id="IPR032466">
    <property type="entry name" value="Metal_Hydrolase"/>
</dbReference>
<organism evidence="3 4">
    <name type="scientific">Hyphococcus aureus</name>
    <dbReference type="NCBI Taxonomy" id="2666033"/>
    <lineage>
        <taxon>Bacteria</taxon>
        <taxon>Pseudomonadati</taxon>
        <taxon>Pseudomonadota</taxon>
        <taxon>Alphaproteobacteria</taxon>
        <taxon>Parvularculales</taxon>
        <taxon>Parvularculaceae</taxon>
        <taxon>Hyphococcus</taxon>
    </lineage>
</organism>
<evidence type="ECO:0000313" key="3">
    <source>
        <dbReference type="EMBL" id="MFC6034621.1"/>
    </source>
</evidence>
<name>A0ABW1KRL4_9PROT</name>
<sequence length="307" mass="35071">MAIALFDTHAHLISDDWDTYRPKPLTPDLPTPERPNYSVTVDSLIEMMDANNVERACLVQRGHVYGYDNSYIIDSAAKFPKRLHPVVILDTQDAATPEVYRDMVRRDGVCGFRMAHTRPWILDTAWMSSPAAMDVWKACADLGTPMTIIFYQKQLSYNLPLLKIIAEKFPDLPIIVDHGGMPYGMTQVEVGYAEEDGEEVVMPPPPDFGIDETIKIFEDVPNIYFKFTEINIERLMAENIRPARIVRRMVDSFGPDRLVWGSDIGQSMLWSYQEKTEMAHSAADFLSEDETRKFLRDNAARIYSHVS</sequence>
<evidence type="ECO:0000313" key="4">
    <source>
        <dbReference type="Proteomes" id="UP001596116"/>
    </source>
</evidence>
<reference evidence="3 4" key="1">
    <citation type="submission" date="2024-09" db="EMBL/GenBank/DDBJ databases">
        <authorList>
            <person name="Zhang Z.-H."/>
        </authorList>
    </citation>
    <scope>NUCLEOTIDE SEQUENCE [LARGE SCALE GENOMIC DNA]</scope>
    <source>
        <strain evidence="3 4">HHTR114</strain>
    </source>
</reference>
<dbReference type="PANTHER" id="PTHR21240">
    <property type="entry name" value="2-AMINO-3-CARBOXYLMUCONATE-6-SEMIALDEHYDE DECARBOXYLASE"/>
    <property type="match status" value="1"/>
</dbReference>
<accession>A0ABW1KRL4</accession>
<dbReference type="Proteomes" id="UP001596116">
    <property type="component" value="Unassembled WGS sequence"/>
</dbReference>
<evidence type="ECO:0000256" key="1">
    <source>
        <dbReference type="ARBA" id="ARBA00023239"/>
    </source>
</evidence>
<feature type="domain" description="Amidohydrolase-related" evidence="2">
    <location>
        <begin position="7"/>
        <end position="303"/>
    </location>
</feature>
<dbReference type="Pfam" id="PF04909">
    <property type="entry name" value="Amidohydro_2"/>
    <property type="match status" value="1"/>
</dbReference>
<dbReference type="SUPFAM" id="SSF51556">
    <property type="entry name" value="Metallo-dependent hydrolases"/>
    <property type="match status" value="1"/>
</dbReference>
<dbReference type="InterPro" id="IPR032465">
    <property type="entry name" value="ACMSD"/>
</dbReference>
<comment type="caution">
    <text evidence="3">The sequence shown here is derived from an EMBL/GenBank/DDBJ whole genome shotgun (WGS) entry which is preliminary data.</text>
</comment>
<proteinExistence type="predicted"/>
<protein>
    <submittedName>
        <fullName evidence="3">Amidohydrolase family protein</fullName>
    </submittedName>
</protein>
<dbReference type="Gene3D" id="3.20.20.140">
    <property type="entry name" value="Metal-dependent hydrolases"/>
    <property type="match status" value="1"/>
</dbReference>
<evidence type="ECO:0000259" key="2">
    <source>
        <dbReference type="Pfam" id="PF04909"/>
    </source>
</evidence>
<keyword evidence="1" id="KW-0456">Lyase</keyword>
<keyword evidence="4" id="KW-1185">Reference proteome</keyword>
<dbReference type="RefSeq" id="WP_379880042.1">
    <property type="nucleotide sequence ID" value="NZ_JBHPON010000001.1"/>
</dbReference>
<dbReference type="InterPro" id="IPR006680">
    <property type="entry name" value="Amidohydro-rel"/>
</dbReference>
<gene>
    <name evidence="3" type="ORF">ACFMB1_03645</name>
</gene>